<dbReference type="EMBL" id="AWGB01000034">
    <property type="protein sequence ID" value="ESQ88779.1"/>
    <property type="molecule type" value="Genomic_DNA"/>
</dbReference>
<dbReference type="AlphaFoldDB" id="V4PNB7"/>
<evidence type="ECO:0000256" key="12">
    <source>
        <dbReference type="ARBA" id="ARBA00034269"/>
    </source>
</evidence>
<dbReference type="GO" id="GO:0015087">
    <property type="term" value="F:cobalt ion transmembrane transporter activity"/>
    <property type="evidence" value="ECO:0007669"/>
    <property type="project" value="TreeGrafter"/>
</dbReference>
<dbReference type="InterPro" id="IPR002523">
    <property type="entry name" value="MgTranspt_CorA/ZnTranspt_ZntB"/>
</dbReference>
<evidence type="ECO:0000256" key="9">
    <source>
        <dbReference type="ARBA" id="ARBA00022989"/>
    </source>
</evidence>
<evidence type="ECO:0000256" key="6">
    <source>
        <dbReference type="ARBA" id="ARBA00022519"/>
    </source>
</evidence>
<evidence type="ECO:0000256" key="3">
    <source>
        <dbReference type="ARBA" id="ARBA00019439"/>
    </source>
</evidence>
<dbReference type="Pfam" id="PF01544">
    <property type="entry name" value="CorA"/>
    <property type="match status" value="1"/>
</dbReference>
<accession>V4PNB7</accession>
<dbReference type="Gene3D" id="3.30.460.20">
    <property type="entry name" value="CorA soluble domain-like"/>
    <property type="match status" value="1"/>
</dbReference>
<proteinExistence type="inferred from homology"/>
<name>V4PNB7_9CAUL</name>
<keyword evidence="6" id="KW-0997">Cell inner membrane</keyword>
<evidence type="ECO:0000256" key="8">
    <source>
        <dbReference type="ARBA" id="ARBA00022842"/>
    </source>
</evidence>
<dbReference type="STRING" id="1121022.GCA_000376105_03400"/>
<comment type="subcellular location">
    <subcellularLocation>
        <location evidence="1">Cell inner membrane</location>
        <topology evidence="1">Multi-pass membrane protein</topology>
    </subcellularLocation>
</comment>
<gene>
    <name evidence="14" type="ORF">ABENE_15380</name>
</gene>
<evidence type="ECO:0000313" key="15">
    <source>
        <dbReference type="Proteomes" id="UP000017837"/>
    </source>
</evidence>
<dbReference type="OrthoDB" id="9803416at2"/>
<dbReference type="InterPro" id="IPR045861">
    <property type="entry name" value="CorA_cytoplasmic_dom"/>
</dbReference>
<dbReference type="PATRIC" id="fig|1121022.4.peg.3132"/>
<dbReference type="GO" id="GO:0015095">
    <property type="term" value="F:magnesium ion transmembrane transporter activity"/>
    <property type="evidence" value="ECO:0007669"/>
    <property type="project" value="TreeGrafter"/>
</dbReference>
<keyword evidence="7 13" id="KW-0812">Transmembrane</keyword>
<protein>
    <recommendedName>
        <fullName evidence="3">Magnesium transport protein CorA</fullName>
    </recommendedName>
</protein>
<keyword evidence="5" id="KW-1003">Cell membrane</keyword>
<dbReference type="CDD" id="cd12837">
    <property type="entry name" value="EcCorA-like_u1"/>
    <property type="match status" value="1"/>
</dbReference>
<comment type="catalytic activity">
    <reaction evidence="12">
        <text>Mg(2+)(in) = Mg(2+)(out)</text>
        <dbReference type="Rhea" id="RHEA:29827"/>
        <dbReference type="ChEBI" id="CHEBI:18420"/>
    </reaction>
</comment>
<evidence type="ECO:0000313" key="14">
    <source>
        <dbReference type="EMBL" id="ESQ88779.1"/>
    </source>
</evidence>
<keyword evidence="11 13" id="KW-0472">Membrane</keyword>
<dbReference type="FunFam" id="1.20.58.340:FF:000001">
    <property type="entry name" value="Magnesium transport protein CorA"/>
    <property type="match status" value="1"/>
</dbReference>
<dbReference type="Gene3D" id="1.20.58.340">
    <property type="entry name" value="Magnesium transport protein CorA, transmembrane region"/>
    <property type="match status" value="1"/>
</dbReference>
<dbReference type="PANTHER" id="PTHR46494:SF1">
    <property type="entry name" value="CORA FAMILY METAL ION TRANSPORTER (EUROFUNG)"/>
    <property type="match status" value="1"/>
</dbReference>
<reference evidence="14 15" key="1">
    <citation type="journal article" date="2014" name="Nature">
        <title>Sequential evolution of bacterial morphology by co-option of a developmental regulator.</title>
        <authorList>
            <person name="Jiang C."/>
            <person name="Brown P.J."/>
            <person name="Ducret A."/>
            <person name="Brun Y.V."/>
        </authorList>
    </citation>
    <scope>NUCLEOTIDE SEQUENCE [LARGE SCALE GENOMIC DNA]</scope>
    <source>
        <strain evidence="14 15">DSM 16100</strain>
    </source>
</reference>
<evidence type="ECO:0000256" key="11">
    <source>
        <dbReference type="ARBA" id="ARBA00023136"/>
    </source>
</evidence>
<dbReference type="eggNOG" id="COG0598">
    <property type="taxonomic scope" value="Bacteria"/>
</dbReference>
<dbReference type="SUPFAM" id="SSF144083">
    <property type="entry name" value="Magnesium transport protein CorA, transmembrane region"/>
    <property type="match status" value="1"/>
</dbReference>
<comment type="similarity">
    <text evidence="2">Belongs to the CorA metal ion transporter (MIT) (TC 1.A.35) family.</text>
</comment>
<evidence type="ECO:0000256" key="13">
    <source>
        <dbReference type="SAM" id="Phobius"/>
    </source>
</evidence>
<sequence>MITVFYMVGGKIAEVQLDPSHDVPDEPIWIDLINPTEDELRLLPQNLNIALPSREEIWRNHALNRMYTRDGSSYMTAVLIDDTAKGKAATSAVTFILTPDFLITIRDIDPPAFLRVQELLLLNPKRFTSSLSILEGLLELVITDVAVDHDRVIKGLDGLSGRIFDDHAFDGRKGNPSLIMRDVLKSLGHCADLNGKINESVHSLIRLLTYFRDDHSPDNPAVSRAAGRLIKDARSLSEQTAFLNDKINFQLETSLGMINVEQNLIAKIFSVVALIFLPPTLVVGFYGMNFDNIPELHWTHGYQFAIAVMIMFAVMPYLFFRYKRWL</sequence>
<dbReference type="GO" id="GO:0005886">
    <property type="term" value="C:plasma membrane"/>
    <property type="evidence" value="ECO:0007669"/>
    <property type="project" value="UniProtKB-SubCell"/>
</dbReference>
<dbReference type="GO" id="GO:0000287">
    <property type="term" value="F:magnesium ion binding"/>
    <property type="evidence" value="ECO:0007669"/>
    <property type="project" value="TreeGrafter"/>
</dbReference>
<comment type="caution">
    <text evidence="14">The sequence shown here is derived from an EMBL/GenBank/DDBJ whole genome shotgun (WGS) entry which is preliminary data.</text>
</comment>
<feature type="transmembrane region" description="Helical" evidence="13">
    <location>
        <begin position="264"/>
        <end position="288"/>
    </location>
</feature>
<feature type="transmembrane region" description="Helical" evidence="13">
    <location>
        <begin position="300"/>
        <end position="320"/>
    </location>
</feature>
<keyword evidence="10" id="KW-0406">Ion transport</keyword>
<keyword evidence="4" id="KW-0813">Transport</keyword>
<evidence type="ECO:0000256" key="2">
    <source>
        <dbReference type="ARBA" id="ARBA00009765"/>
    </source>
</evidence>
<evidence type="ECO:0000256" key="4">
    <source>
        <dbReference type="ARBA" id="ARBA00022448"/>
    </source>
</evidence>
<evidence type="ECO:0000256" key="7">
    <source>
        <dbReference type="ARBA" id="ARBA00022692"/>
    </source>
</evidence>
<dbReference type="SUPFAM" id="SSF143865">
    <property type="entry name" value="CorA soluble domain-like"/>
    <property type="match status" value="1"/>
</dbReference>
<keyword evidence="8" id="KW-0460">Magnesium</keyword>
<dbReference type="Proteomes" id="UP000017837">
    <property type="component" value="Unassembled WGS sequence"/>
</dbReference>
<keyword evidence="9 13" id="KW-1133">Transmembrane helix</keyword>
<evidence type="ECO:0000256" key="1">
    <source>
        <dbReference type="ARBA" id="ARBA00004429"/>
    </source>
</evidence>
<dbReference type="RefSeq" id="WP_018083077.1">
    <property type="nucleotide sequence ID" value="NZ_AQWM01000023.1"/>
</dbReference>
<organism evidence="14 15">
    <name type="scientific">Asticcacaulis benevestitus DSM 16100 = ATCC BAA-896</name>
    <dbReference type="NCBI Taxonomy" id="1121022"/>
    <lineage>
        <taxon>Bacteria</taxon>
        <taxon>Pseudomonadati</taxon>
        <taxon>Pseudomonadota</taxon>
        <taxon>Alphaproteobacteria</taxon>
        <taxon>Caulobacterales</taxon>
        <taxon>Caulobacteraceae</taxon>
        <taxon>Asticcacaulis</taxon>
    </lineage>
</organism>
<evidence type="ECO:0000256" key="10">
    <source>
        <dbReference type="ARBA" id="ARBA00023065"/>
    </source>
</evidence>
<dbReference type="InterPro" id="IPR045863">
    <property type="entry name" value="CorA_TM1_TM2"/>
</dbReference>
<keyword evidence="15" id="KW-1185">Reference proteome</keyword>
<dbReference type="PANTHER" id="PTHR46494">
    <property type="entry name" value="CORA FAMILY METAL ION TRANSPORTER (EUROFUNG)"/>
    <property type="match status" value="1"/>
</dbReference>
<evidence type="ECO:0000256" key="5">
    <source>
        <dbReference type="ARBA" id="ARBA00022475"/>
    </source>
</evidence>
<dbReference type="GO" id="GO:0050897">
    <property type="term" value="F:cobalt ion binding"/>
    <property type="evidence" value="ECO:0007669"/>
    <property type="project" value="TreeGrafter"/>
</dbReference>